<protein>
    <submittedName>
        <fullName evidence="1">RCG37044</fullName>
    </submittedName>
</protein>
<name>A6HU46_RAT</name>
<reference evidence="1 2" key="1">
    <citation type="submission" date="2005-07" db="EMBL/GenBank/DDBJ databases">
        <authorList>
            <person name="Mural R.J."/>
            <person name="Li P.W."/>
            <person name="Adams M.D."/>
            <person name="Amanatides P.G."/>
            <person name="Baden-Tillson H."/>
            <person name="Barnstead M."/>
            <person name="Chin S.H."/>
            <person name="Dew I."/>
            <person name="Evans C.A."/>
            <person name="Ferriera S."/>
            <person name="Flanigan M."/>
            <person name="Fosler C."/>
            <person name="Glodek A."/>
            <person name="Gu Z."/>
            <person name="Holt R.A."/>
            <person name="Jennings D."/>
            <person name="Kraft C.L."/>
            <person name="Lu F."/>
            <person name="Nguyen T."/>
            <person name="Nusskern D.R."/>
            <person name="Pfannkoch C.M."/>
            <person name="Sitter C."/>
            <person name="Sutton G.G."/>
            <person name="Venter J.C."/>
            <person name="Wang Z."/>
            <person name="Woodage T."/>
            <person name="Zheng X.H."/>
            <person name="Zhong F."/>
        </authorList>
    </citation>
    <scope>NUCLEOTIDE SEQUENCE [LARGE SCALE GENOMIC DNA]</scope>
    <source>
        <strain>BN</strain>
        <strain evidence="2">Sprague-Dawley</strain>
    </source>
</reference>
<gene>
    <name evidence="1" type="ORF">rCG_37044</name>
</gene>
<evidence type="ECO:0000313" key="1">
    <source>
        <dbReference type="EMBL" id="EDM02409.1"/>
    </source>
</evidence>
<dbReference type="EMBL" id="CH473951">
    <property type="protein sequence ID" value="EDM02409.1"/>
    <property type="molecule type" value="Genomic_DNA"/>
</dbReference>
<organism evidence="1 2">
    <name type="scientific">Rattus norvegicus</name>
    <name type="common">Rat</name>
    <dbReference type="NCBI Taxonomy" id="10116"/>
    <lineage>
        <taxon>Eukaryota</taxon>
        <taxon>Metazoa</taxon>
        <taxon>Chordata</taxon>
        <taxon>Craniata</taxon>
        <taxon>Vertebrata</taxon>
        <taxon>Euteleostomi</taxon>
        <taxon>Mammalia</taxon>
        <taxon>Eutheria</taxon>
        <taxon>Euarchontoglires</taxon>
        <taxon>Glires</taxon>
        <taxon>Rodentia</taxon>
        <taxon>Myomorpha</taxon>
        <taxon>Muroidea</taxon>
        <taxon>Muridae</taxon>
        <taxon>Murinae</taxon>
        <taxon>Rattus</taxon>
    </lineage>
</organism>
<evidence type="ECO:0000313" key="2">
    <source>
        <dbReference type="Proteomes" id="UP000234681"/>
    </source>
</evidence>
<proteinExistence type="predicted"/>
<dbReference type="Proteomes" id="UP000234681">
    <property type="component" value="Chromosome 15"/>
</dbReference>
<dbReference type="AlphaFoldDB" id="A6HU46"/>
<sequence>MLCGILYRERSREFLHLHIQCVLRI</sequence>
<accession>A6HU46</accession>